<reference evidence="4" key="1">
    <citation type="submission" date="2016-10" db="EMBL/GenBank/DDBJ databases">
        <authorList>
            <person name="Varghese N."/>
            <person name="Submissions S."/>
        </authorList>
    </citation>
    <scope>NUCLEOTIDE SEQUENCE [LARGE SCALE GENOMIC DNA]</scope>
    <source>
        <strain evidence="4">CGMCC 4.7047</strain>
    </source>
</reference>
<evidence type="ECO:0000313" key="4">
    <source>
        <dbReference type="Proteomes" id="UP000198873"/>
    </source>
</evidence>
<dbReference type="RefSeq" id="WP_093843257.1">
    <property type="nucleotide sequence ID" value="NZ_FPAB01000004.1"/>
</dbReference>
<evidence type="ECO:0000313" key="3">
    <source>
        <dbReference type="EMBL" id="SFS87418.1"/>
    </source>
</evidence>
<evidence type="ECO:0008006" key="5">
    <source>
        <dbReference type="Google" id="ProtNLM"/>
    </source>
</evidence>
<dbReference type="AlphaFoldDB" id="A0A1I6TE63"/>
<sequence>MPRTATLPALAVATALALALPGPALAAPTADPAGFSATGFTAALGNGIAITEAHAAYPSGPVRAEVSSARFASLGTVAGIHARAGERSTGGTAAEAGVAATELDLAAAVLSTGVVTARCASEDESDPTARVRVHDVLLTVDGSTRLGFSANPAPGTTVQLPGGLGQVVLNEQLPGPDGSLTVNALRLSLTEAAGDLAGDVVIGSVTCPSLVPAEEPPAEEDPVEEEPAEEPAEEEDGTAAEEGVLISVAEDAGAGHGVKDVVFEVVDERGALIDACTTDASGRCGVAFAPQEHRTYYACVATTPAGYGMPAPDEVCDGPYRIAPGDEVTIHEPFPLLPAPGDQ</sequence>
<evidence type="ECO:0000256" key="2">
    <source>
        <dbReference type="SAM" id="SignalP"/>
    </source>
</evidence>
<dbReference type="EMBL" id="FPAB01000004">
    <property type="protein sequence ID" value="SFS87418.1"/>
    <property type="molecule type" value="Genomic_DNA"/>
</dbReference>
<feature type="compositionally biased region" description="Acidic residues" evidence="1">
    <location>
        <begin position="216"/>
        <end position="239"/>
    </location>
</feature>
<gene>
    <name evidence="3" type="ORF">SAMN05444716_104577</name>
</gene>
<name>A0A1I6TE63_9ACTN</name>
<feature type="chain" id="PRO_5011797008" description="Carboxypeptidase regulatory-like domain-containing protein" evidence="2">
    <location>
        <begin position="27"/>
        <end position="343"/>
    </location>
</feature>
<dbReference type="STRING" id="1176198.SAMN05444716_104577"/>
<proteinExistence type="predicted"/>
<protein>
    <recommendedName>
        <fullName evidence="5">Carboxypeptidase regulatory-like domain-containing protein</fullName>
    </recommendedName>
</protein>
<accession>A0A1I6TE63</accession>
<dbReference type="Proteomes" id="UP000198873">
    <property type="component" value="Unassembled WGS sequence"/>
</dbReference>
<evidence type="ECO:0000256" key="1">
    <source>
        <dbReference type="SAM" id="MobiDB-lite"/>
    </source>
</evidence>
<keyword evidence="4" id="KW-1185">Reference proteome</keyword>
<feature type="region of interest" description="Disordered" evidence="1">
    <location>
        <begin position="209"/>
        <end position="239"/>
    </location>
</feature>
<organism evidence="3 4">
    <name type="scientific">Streptomyces harbinensis</name>
    <dbReference type="NCBI Taxonomy" id="1176198"/>
    <lineage>
        <taxon>Bacteria</taxon>
        <taxon>Bacillati</taxon>
        <taxon>Actinomycetota</taxon>
        <taxon>Actinomycetes</taxon>
        <taxon>Kitasatosporales</taxon>
        <taxon>Streptomycetaceae</taxon>
        <taxon>Streptomyces</taxon>
    </lineage>
</organism>
<feature type="signal peptide" evidence="2">
    <location>
        <begin position="1"/>
        <end position="26"/>
    </location>
</feature>
<dbReference type="NCBIfam" id="NF040603">
    <property type="entry name" value="choice_anch_P"/>
    <property type="match status" value="1"/>
</dbReference>
<keyword evidence="2" id="KW-0732">Signal</keyword>